<accession>A0ABW2AIJ9</accession>
<dbReference type="InterPro" id="IPR036388">
    <property type="entry name" value="WH-like_DNA-bd_sf"/>
</dbReference>
<keyword evidence="6" id="KW-1185">Reference proteome</keyword>
<evidence type="ECO:0000256" key="1">
    <source>
        <dbReference type="ARBA" id="ARBA00011046"/>
    </source>
</evidence>
<evidence type="ECO:0000256" key="2">
    <source>
        <dbReference type="ARBA" id="ARBA00023015"/>
    </source>
</evidence>
<dbReference type="Pfam" id="PF03965">
    <property type="entry name" value="Penicillinase_R"/>
    <property type="match status" value="1"/>
</dbReference>
<proteinExistence type="inferred from homology"/>
<name>A0ABW2AIJ9_9MICO</name>
<comment type="caution">
    <text evidence="5">The sequence shown here is derived from an EMBL/GenBank/DDBJ whole genome shotgun (WGS) entry which is preliminary data.</text>
</comment>
<dbReference type="SUPFAM" id="SSF46785">
    <property type="entry name" value="Winged helix' DNA-binding domain"/>
    <property type="match status" value="1"/>
</dbReference>
<organism evidence="5 6">
    <name type="scientific">Flexivirga alba</name>
    <dbReference type="NCBI Taxonomy" id="702742"/>
    <lineage>
        <taxon>Bacteria</taxon>
        <taxon>Bacillati</taxon>
        <taxon>Actinomycetota</taxon>
        <taxon>Actinomycetes</taxon>
        <taxon>Micrococcales</taxon>
        <taxon>Dermacoccaceae</taxon>
        <taxon>Flexivirga</taxon>
    </lineage>
</organism>
<evidence type="ECO:0000313" key="5">
    <source>
        <dbReference type="EMBL" id="MFC6706617.1"/>
    </source>
</evidence>
<gene>
    <name evidence="5" type="ORF">ACFQDH_15465</name>
</gene>
<keyword evidence="3" id="KW-0238">DNA-binding</keyword>
<dbReference type="Gene3D" id="1.10.10.10">
    <property type="entry name" value="Winged helix-like DNA-binding domain superfamily/Winged helix DNA-binding domain"/>
    <property type="match status" value="1"/>
</dbReference>
<keyword evidence="4" id="KW-0804">Transcription</keyword>
<sequence length="78" mass="8912">MPRFGDLEAAIMDQVWALGDPVRVRDVLEELQRSPVPAYTTVQTVMDILFRKGWLTRRKHGRANLYAAAASRRTMSHS</sequence>
<comment type="similarity">
    <text evidence="1">Belongs to the BlaI transcriptional regulatory family.</text>
</comment>
<protein>
    <submittedName>
        <fullName evidence="5">BlaI/MecI/CopY family transcriptional regulator</fullName>
    </submittedName>
</protein>
<dbReference type="InterPro" id="IPR036390">
    <property type="entry name" value="WH_DNA-bd_sf"/>
</dbReference>
<dbReference type="Proteomes" id="UP001596298">
    <property type="component" value="Unassembled WGS sequence"/>
</dbReference>
<dbReference type="RefSeq" id="WP_382403299.1">
    <property type="nucleotide sequence ID" value="NZ_JBHSWH010000001.1"/>
</dbReference>
<evidence type="ECO:0000313" key="6">
    <source>
        <dbReference type="Proteomes" id="UP001596298"/>
    </source>
</evidence>
<reference evidence="6" key="1">
    <citation type="journal article" date="2019" name="Int. J. Syst. Evol. Microbiol.">
        <title>The Global Catalogue of Microorganisms (GCM) 10K type strain sequencing project: providing services to taxonomists for standard genome sequencing and annotation.</title>
        <authorList>
            <consortium name="The Broad Institute Genomics Platform"/>
            <consortium name="The Broad Institute Genome Sequencing Center for Infectious Disease"/>
            <person name="Wu L."/>
            <person name="Ma J."/>
        </authorList>
    </citation>
    <scope>NUCLEOTIDE SEQUENCE [LARGE SCALE GENOMIC DNA]</scope>
    <source>
        <strain evidence="6">CCUG 58127</strain>
    </source>
</reference>
<dbReference type="InterPro" id="IPR005650">
    <property type="entry name" value="BlaI_family"/>
</dbReference>
<evidence type="ECO:0000256" key="4">
    <source>
        <dbReference type="ARBA" id="ARBA00023163"/>
    </source>
</evidence>
<evidence type="ECO:0000256" key="3">
    <source>
        <dbReference type="ARBA" id="ARBA00023125"/>
    </source>
</evidence>
<dbReference type="EMBL" id="JBHSWH010000001">
    <property type="protein sequence ID" value="MFC6706617.1"/>
    <property type="molecule type" value="Genomic_DNA"/>
</dbReference>
<keyword evidence="2" id="KW-0805">Transcription regulation</keyword>